<keyword evidence="5" id="KW-1133">Transmembrane helix</keyword>
<keyword evidence="5" id="KW-0812">Transmembrane</keyword>
<feature type="region of interest" description="Disordered" evidence="4">
    <location>
        <begin position="326"/>
        <end position="347"/>
    </location>
</feature>
<feature type="compositionally biased region" description="Polar residues" evidence="4">
    <location>
        <begin position="414"/>
        <end position="427"/>
    </location>
</feature>
<evidence type="ECO:0000256" key="4">
    <source>
        <dbReference type="SAM" id="MobiDB-lite"/>
    </source>
</evidence>
<feature type="transmembrane region" description="Helical" evidence="5">
    <location>
        <begin position="277"/>
        <end position="300"/>
    </location>
</feature>
<dbReference type="Pfam" id="PF01462">
    <property type="entry name" value="LRRNT"/>
    <property type="match status" value="1"/>
</dbReference>
<keyword evidence="2" id="KW-0732">Signal</keyword>
<dbReference type="InterPro" id="IPR003591">
    <property type="entry name" value="Leu-rich_rpt_typical-subtyp"/>
</dbReference>
<dbReference type="InterPro" id="IPR032675">
    <property type="entry name" value="LRR_dom_sf"/>
</dbReference>
<dbReference type="Proteomes" id="UP000507470">
    <property type="component" value="Unassembled WGS sequence"/>
</dbReference>
<accession>A0A6J8AXA3</accession>
<evidence type="ECO:0000259" key="6">
    <source>
        <dbReference type="SMART" id="SM00013"/>
    </source>
</evidence>
<dbReference type="SUPFAM" id="SSF52058">
    <property type="entry name" value="L domain-like"/>
    <property type="match status" value="1"/>
</dbReference>
<keyword evidence="5" id="KW-0472">Membrane</keyword>
<protein>
    <recommendedName>
        <fullName evidence="6">LRRNT domain-containing protein</fullName>
    </recommendedName>
</protein>
<evidence type="ECO:0000256" key="3">
    <source>
        <dbReference type="ARBA" id="ARBA00022737"/>
    </source>
</evidence>
<evidence type="ECO:0000256" key="1">
    <source>
        <dbReference type="ARBA" id="ARBA00022614"/>
    </source>
</evidence>
<evidence type="ECO:0000256" key="2">
    <source>
        <dbReference type="ARBA" id="ARBA00022729"/>
    </source>
</evidence>
<evidence type="ECO:0000313" key="7">
    <source>
        <dbReference type="EMBL" id="CAC5373342.1"/>
    </source>
</evidence>
<proteinExistence type="predicted"/>
<dbReference type="Gene3D" id="3.80.10.10">
    <property type="entry name" value="Ribonuclease Inhibitor"/>
    <property type="match status" value="1"/>
</dbReference>
<dbReference type="AlphaFoldDB" id="A0A6J8AXA3"/>
<feature type="region of interest" description="Disordered" evidence="4">
    <location>
        <begin position="399"/>
        <end position="433"/>
    </location>
</feature>
<dbReference type="InterPro" id="IPR000372">
    <property type="entry name" value="LRRNT"/>
</dbReference>
<dbReference type="SMART" id="SM00369">
    <property type="entry name" value="LRR_TYP"/>
    <property type="match status" value="3"/>
</dbReference>
<organism evidence="7 8">
    <name type="scientific">Mytilus coruscus</name>
    <name type="common">Sea mussel</name>
    <dbReference type="NCBI Taxonomy" id="42192"/>
    <lineage>
        <taxon>Eukaryota</taxon>
        <taxon>Metazoa</taxon>
        <taxon>Spiralia</taxon>
        <taxon>Lophotrochozoa</taxon>
        <taxon>Mollusca</taxon>
        <taxon>Bivalvia</taxon>
        <taxon>Autobranchia</taxon>
        <taxon>Pteriomorphia</taxon>
        <taxon>Mytilida</taxon>
        <taxon>Mytiloidea</taxon>
        <taxon>Mytilidae</taxon>
        <taxon>Mytilinae</taxon>
        <taxon>Mytilus</taxon>
    </lineage>
</organism>
<dbReference type="OrthoDB" id="6142123at2759"/>
<feature type="domain" description="LRRNT" evidence="6">
    <location>
        <begin position="78"/>
        <end position="110"/>
    </location>
</feature>
<keyword evidence="1" id="KW-0433">Leucine-rich repeat</keyword>
<feature type="region of interest" description="Disordered" evidence="4">
    <location>
        <begin position="232"/>
        <end position="255"/>
    </location>
</feature>
<dbReference type="InterPro" id="IPR001611">
    <property type="entry name" value="Leu-rich_rpt"/>
</dbReference>
<dbReference type="Pfam" id="PF13855">
    <property type="entry name" value="LRR_8"/>
    <property type="match status" value="1"/>
</dbReference>
<keyword evidence="8" id="KW-1185">Reference proteome</keyword>
<dbReference type="EMBL" id="CACVKT020001887">
    <property type="protein sequence ID" value="CAC5373342.1"/>
    <property type="molecule type" value="Genomic_DNA"/>
</dbReference>
<gene>
    <name evidence="7" type="ORF">MCOR_11152</name>
</gene>
<sequence length="433" mass="48045">MHANKFLHRNLATNGTTHHKLDNKMPSLMNAYSVDKYCELSNEVSIYFFTDLIAFYKEKMYQYIFLIVCSFVGSTVYGCPSSCSCRDTIVWCNNRNLSAIPSDIPHDSTYVSLSKNKITTIDANVFQGMTALQTLFMNENKITTVDANSFQGLTALTLLDLSYNKITKDLKVLTVLDLEDNPLDCSNCELKTIKDFLKNNSNLGDSGAKCGYKLLIEHNFITCKEITTIPSPDSTGVSTDSETTEKSVPTSTTTTTTTTEYQISTVESTTGIINTEVIIYVSCGAGIFLILTCSIICFCVHKKCRKAHIYQNTGINQNSVANNSGVNIDDEVGKSQNVSTGRESGHEYQQIDELEMSDFVLSSNEQRHITVGDNSSNSSDGIQLSTDGYLNPYESLLSTRQQSDNTQDRDSDENTAYSRLYSRSTSEVVDEPI</sequence>
<keyword evidence="3" id="KW-0677">Repeat</keyword>
<dbReference type="PANTHER" id="PTHR24366:SF96">
    <property type="entry name" value="LEUCINE RICH REPEAT CONTAINING 53"/>
    <property type="match status" value="1"/>
</dbReference>
<feature type="compositionally biased region" description="Low complexity" evidence="4">
    <location>
        <begin position="246"/>
        <end position="255"/>
    </location>
</feature>
<evidence type="ECO:0000256" key="5">
    <source>
        <dbReference type="SAM" id="Phobius"/>
    </source>
</evidence>
<evidence type="ECO:0000313" key="8">
    <source>
        <dbReference type="Proteomes" id="UP000507470"/>
    </source>
</evidence>
<dbReference type="PANTHER" id="PTHR24366">
    <property type="entry name" value="IG(IMMUNOGLOBULIN) AND LRR(LEUCINE RICH REPEAT) DOMAINS"/>
    <property type="match status" value="1"/>
</dbReference>
<reference evidence="7 8" key="1">
    <citation type="submission" date="2020-06" db="EMBL/GenBank/DDBJ databases">
        <authorList>
            <person name="Li R."/>
            <person name="Bekaert M."/>
        </authorList>
    </citation>
    <scope>NUCLEOTIDE SEQUENCE [LARGE SCALE GENOMIC DNA]</scope>
    <source>
        <strain evidence="8">wild</strain>
    </source>
</reference>
<dbReference type="SMART" id="SM00013">
    <property type="entry name" value="LRRNT"/>
    <property type="match status" value="1"/>
</dbReference>
<name>A0A6J8AXA3_MYTCO</name>